<feature type="DNA-binding region" description="OmpR/PhoB-type" evidence="4">
    <location>
        <begin position="131"/>
        <end position="232"/>
    </location>
</feature>
<keyword evidence="3" id="KW-0804">Transcription</keyword>
<dbReference type="InterPro" id="IPR016032">
    <property type="entry name" value="Sig_transdc_resp-reg_C-effctor"/>
</dbReference>
<evidence type="ECO:0000256" key="2">
    <source>
        <dbReference type="ARBA" id="ARBA00023125"/>
    </source>
</evidence>
<dbReference type="InterPro" id="IPR036388">
    <property type="entry name" value="WH-like_DNA-bd_sf"/>
</dbReference>
<feature type="domain" description="OmpR/PhoB-type" evidence="5">
    <location>
        <begin position="131"/>
        <end position="232"/>
    </location>
</feature>
<dbReference type="GO" id="GO:0003677">
    <property type="term" value="F:DNA binding"/>
    <property type="evidence" value="ECO:0007669"/>
    <property type="project" value="UniProtKB-UniRule"/>
</dbReference>
<protein>
    <submittedName>
        <fullName evidence="6">Transcriptional regulator</fullName>
    </submittedName>
</protein>
<evidence type="ECO:0000256" key="3">
    <source>
        <dbReference type="ARBA" id="ARBA00023163"/>
    </source>
</evidence>
<dbReference type="AlphaFoldDB" id="A0A4V0WQ20"/>
<keyword evidence="7" id="KW-1185">Reference proteome</keyword>
<dbReference type="Pfam" id="PF00486">
    <property type="entry name" value="Trans_reg_C"/>
    <property type="match status" value="1"/>
</dbReference>
<name>A0A4V0WQ20_9ENTE</name>
<dbReference type="GO" id="GO:0006355">
    <property type="term" value="P:regulation of DNA-templated transcription"/>
    <property type="evidence" value="ECO:0007669"/>
    <property type="project" value="InterPro"/>
</dbReference>
<dbReference type="EMBL" id="BJCC01000040">
    <property type="protein sequence ID" value="GCF95829.1"/>
    <property type="molecule type" value="Genomic_DNA"/>
</dbReference>
<dbReference type="SUPFAM" id="SSF46894">
    <property type="entry name" value="C-terminal effector domain of the bipartite response regulators"/>
    <property type="match status" value="1"/>
</dbReference>
<dbReference type="InterPro" id="IPR001867">
    <property type="entry name" value="OmpR/PhoB-type_DNA-bd"/>
</dbReference>
<evidence type="ECO:0000256" key="1">
    <source>
        <dbReference type="ARBA" id="ARBA00023015"/>
    </source>
</evidence>
<dbReference type="RefSeq" id="WP_146624199.1">
    <property type="nucleotide sequence ID" value="NZ_BJCC01000040.1"/>
</dbReference>
<organism evidence="6 7">
    <name type="scientific">Enterococcus florum</name>
    <dbReference type="NCBI Taxonomy" id="2480627"/>
    <lineage>
        <taxon>Bacteria</taxon>
        <taxon>Bacillati</taxon>
        <taxon>Bacillota</taxon>
        <taxon>Bacilli</taxon>
        <taxon>Lactobacillales</taxon>
        <taxon>Enterococcaceae</taxon>
        <taxon>Enterococcus</taxon>
    </lineage>
</organism>
<dbReference type="Gene3D" id="1.10.10.10">
    <property type="entry name" value="Winged helix-like DNA-binding domain superfamily/Winged helix DNA-binding domain"/>
    <property type="match status" value="1"/>
</dbReference>
<reference evidence="7" key="1">
    <citation type="submission" date="2019-02" db="EMBL/GenBank/DDBJ databases">
        <title>Draft genome sequence of Enterococcus sp. Gos25-1.</title>
        <authorList>
            <person name="Tanaka N."/>
            <person name="Shiwa Y."/>
            <person name="Fujita N."/>
        </authorList>
    </citation>
    <scope>NUCLEOTIDE SEQUENCE [LARGE SCALE GENOMIC DNA]</scope>
    <source>
        <strain evidence="7">Gos25-1</strain>
    </source>
</reference>
<proteinExistence type="predicted"/>
<accession>A0A4V0WQ20</accession>
<evidence type="ECO:0000313" key="7">
    <source>
        <dbReference type="Proteomes" id="UP000290567"/>
    </source>
</evidence>
<dbReference type="SMART" id="SM00862">
    <property type="entry name" value="Trans_reg_C"/>
    <property type="match status" value="1"/>
</dbReference>
<dbReference type="PROSITE" id="PS51755">
    <property type="entry name" value="OMPR_PHOB"/>
    <property type="match status" value="1"/>
</dbReference>
<dbReference type="OrthoDB" id="2191463at2"/>
<keyword evidence="2 4" id="KW-0238">DNA-binding</keyword>
<keyword evidence="1" id="KW-0805">Transcription regulation</keyword>
<sequence>MQILIVTRNVLNEQKIQEQLQRLNHEVFVSSSILNLTHHQFVTRLLDYFNAIIFSESVTDKEVLELLPAVNKEKHVAYRKIEKRLDRVDQEYWSDKGIDGWMMDQFSLEKIRELFSNEPTQQSETELACPTGLGTLGSLISLREAEPKPSLKLTEIHFKGKEKCLLDALAKKSGEVYSREELCRVLWNQEPDRSKMAQLSYIIKRIKQRFKEHGINEELLVTMWGKGYQLTDSFYDYFPIEERKKIFQ</sequence>
<comment type="caution">
    <text evidence="6">The sequence shown here is derived from an EMBL/GenBank/DDBJ whole genome shotgun (WGS) entry which is preliminary data.</text>
</comment>
<dbReference type="Proteomes" id="UP000290567">
    <property type="component" value="Unassembled WGS sequence"/>
</dbReference>
<gene>
    <name evidence="6" type="ORF">NRIC_37200</name>
</gene>
<evidence type="ECO:0000313" key="6">
    <source>
        <dbReference type="EMBL" id="GCF95829.1"/>
    </source>
</evidence>
<dbReference type="GO" id="GO:0000160">
    <property type="term" value="P:phosphorelay signal transduction system"/>
    <property type="evidence" value="ECO:0007669"/>
    <property type="project" value="InterPro"/>
</dbReference>
<evidence type="ECO:0000256" key="4">
    <source>
        <dbReference type="PROSITE-ProRule" id="PRU01091"/>
    </source>
</evidence>
<evidence type="ECO:0000259" key="5">
    <source>
        <dbReference type="PROSITE" id="PS51755"/>
    </source>
</evidence>